<dbReference type="GO" id="GO:0000814">
    <property type="term" value="C:ESCRT II complex"/>
    <property type="evidence" value="ECO:0007669"/>
    <property type="project" value="UniProtKB-UniRule"/>
</dbReference>
<comment type="subunit">
    <text evidence="7">Component of the endosomal sorting complex required for transport II (ESCRT-II).</text>
</comment>
<dbReference type="Pfam" id="PF11605">
    <property type="entry name" value="Vps36_ESCRT-II"/>
    <property type="match status" value="1"/>
</dbReference>
<keyword evidence="12" id="KW-1185">Reference proteome</keyword>
<dbReference type="Gene3D" id="2.30.29.30">
    <property type="entry name" value="Pleckstrin-homology domain (PH domain)/Phosphotyrosine-binding domain (PTB)"/>
    <property type="match status" value="1"/>
</dbReference>
<evidence type="ECO:0000256" key="2">
    <source>
        <dbReference type="ARBA" id="ARBA00017953"/>
    </source>
</evidence>
<evidence type="ECO:0000256" key="5">
    <source>
        <dbReference type="ARBA" id="ARBA00022927"/>
    </source>
</evidence>
<dbReference type="InterPro" id="IPR037855">
    <property type="entry name" value="Vps36"/>
</dbReference>
<dbReference type="PROSITE" id="PS51495">
    <property type="entry name" value="GLUE"/>
    <property type="match status" value="1"/>
</dbReference>
<feature type="domain" description="GLUE N-terminal" evidence="9">
    <location>
        <begin position="1"/>
        <end position="138"/>
    </location>
</feature>
<dbReference type="FunFam" id="1.10.10.10:FF:000170">
    <property type="entry name" value="Vacuolar protein-sorting-associated protein 36"/>
    <property type="match status" value="1"/>
</dbReference>
<evidence type="ECO:0000313" key="11">
    <source>
        <dbReference type="EMBL" id="KAK7110634.1"/>
    </source>
</evidence>
<evidence type="ECO:0000256" key="8">
    <source>
        <dbReference type="SAM" id="MobiDB-lite"/>
    </source>
</evidence>
<dbReference type="AlphaFoldDB" id="A0AAN9BT18"/>
<proteinExistence type="inferred from homology"/>
<dbReference type="SUPFAM" id="SSF50729">
    <property type="entry name" value="PH domain-like"/>
    <property type="match status" value="1"/>
</dbReference>
<dbReference type="EMBL" id="JBAMIC010000003">
    <property type="protein sequence ID" value="KAK7110634.1"/>
    <property type="molecule type" value="Genomic_DNA"/>
</dbReference>
<comment type="function">
    <text evidence="7">Component of the ESCRT-II complex (endosomal sorting complex required for transport II), which is required for multivesicular body (MVB) formation and sorting of endosomal cargo proteins into MVBs.</text>
</comment>
<evidence type="ECO:0000259" key="9">
    <source>
        <dbReference type="PROSITE" id="PS51495"/>
    </source>
</evidence>
<accession>A0AAN9BT18</accession>
<sequence length="383" mass="43110">MDRFEWCDGNLYTGEQLVEQQTGVALYDGNEKTAFEFGTLILTTHRLMWRDQRNRTCVICLPLSLVIYLEEQPSGFAKSAKIVVHLNSAGANKGSGPFNQSSNSFIRLSFREAGEKGFLRRLQETLQQKKWATSVPGPSGTNPQLPRHRPGIVGIERSLDQRNKETDKNITAAFADLRQLMEKAKDMVNLTRTIATKIKDKQGDITEDETVKFKSYLLSMGIPNPVTRETHGTGDKYYTELARQLASMLTKPVEESGGMMTLTDVYCRVNRARGMELLSPEDLLHACELMEILGLPIRLRTFDSGVMVVQSQSQNEEEIVNTTTVLVSERNSLTAEELSQLLGVSVLLARERLLMTEKHGGVCRDEHIEGLRFYLNLFLHPPS</sequence>
<comment type="similarity">
    <text evidence="1 7">Belongs to the VPS36 family.</text>
</comment>
<dbReference type="GO" id="GO:0043130">
    <property type="term" value="F:ubiquitin binding"/>
    <property type="evidence" value="ECO:0007669"/>
    <property type="project" value="UniProtKB-UniRule"/>
</dbReference>
<dbReference type="PANTHER" id="PTHR13128:SF12">
    <property type="entry name" value="VACUOLAR PROTEIN-SORTING-ASSOCIATED PROTEIN 36"/>
    <property type="match status" value="1"/>
</dbReference>
<dbReference type="InterPro" id="IPR040608">
    <property type="entry name" value="Snf8/Vps36"/>
</dbReference>
<dbReference type="GO" id="GO:0031902">
    <property type="term" value="C:late endosome membrane"/>
    <property type="evidence" value="ECO:0007669"/>
    <property type="project" value="UniProtKB-UniRule"/>
</dbReference>
<evidence type="ECO:0000256" key="4">
    <source>
        <dbReference type="ARBA" id="ARBA00022490"/>
    </source>
</evidence>
<evidence type="ECO:0000256" key="1">
    <source>
        <dbReference type="ARBA" id="ARBA00009697"/>
    </source>
</evidence>
<evidence type="ECO:0000256" key="6">
    <source>
        <dbReference type="ARBA" id="ARBA00030114"/>
    </source>
</evidence>
<dbReference type="GO" id="GO:0032266">
    <property type="term" value="F:phosphatidylinositol-3-phosphate binding"/>
    <property type="evidence" value="ECO:0007669"/>
    <property type="project" value="UniProtKB-UniRule"/>
</dbReference>
<evidence type="ECO:0000256" key="3">
    <source>
        <dbReference type="ARBA" id="ARBA00022448"/>
    </source>
</evidence>
<keyword evidence="7" id="KW-0967">Endosome</keyword>
<dbReference type="SUPFAM" id="SSF46785">
    <property type="entry name" value="Winged helix' DNA-binding domain"/>
    <property type="match status" value="2"/>
</dbReference>
<dbReference type="Proteomes" id="UP001374579">
    <property type="component" value="Unassembled WGS sequence"/>
</dbReference>
<keyword evidence="3 7" id="KW-0813">Transport</keyword>
<dbReference type="FunFam" id="1.10.10.10:FF:000416">
    <property type="entry name" value="Vacuolar protein-sorting-associated protein 36"/>
    <property type="match status" value="1"/>
</dbReference>
<dbReference type="EMBL" id="JBAMIC010000003">
    <property type="protein sequence ID" value="KAK7110626.1"/>
    <property type="molecule type" value="Genomic_DNA"/>
</dbReference>
<organism evidence="11 12">
    <name type="scientific">Littorina saxatilis</name>
    <dbReference type="NCBI Taxonomy" id="31220"/>
    <lineage>
        <taxon>Eukaryota</taxon>
        <taxon>Metazoa</taxon>
        <taxon>Spiralia</taxon>
        <taxon>Lophotrochozoa</taxon>
        <taxon>Mollusca</taxon>
        <taxon>Gastropoda</taxon>
        <taxon>Caenogastropoda</taxon>
        <taxon>Littorinimorpha</taxon>
        <taxon>Littorinoidea</taxon>
        <taxon>Littorinidae</taxon>
        <taxon>Littorina</taxon>
    </lineage>
</organism>
<dbReference type="InterPro" id="IPR036390">
    <property type="entry name" value="WH_DNA-bd_sf"/>
</dbReference>
<dbReference type="GO" id="GO:0043328">
    <property type="term" value="P:protein transport to vacuole involved in ubiquitin-dependent protein catabolic process via the multivesicular body sorting pathway"/>
    <property type="evidence" value="ECO:0007669"/>
    <property type="project" value="UniProtKB-UniRule"/>
</dbReference>
<evidence type="ECO:0000313" key="10">
    <source>
        <dbReference type="EMBL" id="KAK7110626.1"/>
    </source>
</evidence>
<keyword evidence="5 7" id="KW-0653">Protein transport</keyword>
<evidence type="ECO:0000313" key="12">
    <source>
        <dbReference type="Proteomes" id="UP001374579"/>
    </source>
</evidence>
<name>A0AAN9BT18_9CAEN</name>
<dbReference type="PANTHER" id="PTHR13128">
    <property type="entry name" value="VACUOLAR PROTEIN-SORTING-ASSOCIATED PROTEIN 36"/>
    <property type="match status" value="1"/>
</dbReference>
<dbReference type="Gene3D" id="6.10.140.260">
    <property type="match status" value="1"/>
</dbReference>
<dbReference type="InterPro" id="IPR011993">
    <property type="entry name" value="PH-like_dom_sf"/>
</dbReference>
<keyword evidence="4 7" id="KW-0963">Cytoplasm</keyword>
<gene>
    <name evidence="10" type="ORF">V1264_014466</name>
    <name evidence="11" type="ORF">V1264_014474</name>
</gene>
<dbReference type="InterPro" id="IPR021648">
    <property type="entry name" value="GLUE_dom"/>
</dbReference>
<dbReference type="Gene3D" id="1.10.10.10">
    <property type="entry name" value="Winged helix-like DNA-binding domain superfamily/Winged helix DNA-binding domain"/>
    <property type="match status" value="2"/>
</dbReference>
<feature type="region of interest" description="Disordered" evidence="8">
    <location>
        <begin position="130"/>
        <end position="150"/>
    </location>
</feature>
<comment type="caution">
    <text evidence="11">The sequence shown here is derived from an EMBL/GenBank/DDBJ whole genome shotgun (WGS) entry which is preliminary data.</text>
</comment>
<protein>
    <recommendedName>
        <fullName evidence="2 7">Vacuolar protein-sorting-associated protein 36</fullName>
    </recommendedName>
    <alternativeName>
        <fullName evidence="6 7">ESCRT-II complex subunit VPS36</fullName>
    </alternativeName>
</protein>
<evidence type="ECO:0000256" key="7">
    <source>
        <dbReference type="RuleBase" id="RU367095"/>
    </source>
</evidence>
<reference evidence="11 12" key="1">
    <citation type="submission" date="2024-02" db="EMBL/GenBank/DDBJ databases">
        <title>Chromosome-scale genome assembly of the rough periwinkle Littorina saxatilis.</title>
        <authorList>
            <person name="De Jode A."/>
            <person name="Faria R."/>
            <person name="Formenti G."/>
            <person name="Sims Y."/>
            <person name="Smith T.P."/>
            <person name="Tracey A."/>
            <person name="Wood J.M.D."/>
            <person name="Zagrodzka Z.B."/>
            <person name="Johannesson K."/>
            <person name="Butlin R.K."/>
            <person name="Leder E.H."/>
        </authorList>
    </citation>
    <scope>NUCLEOTIDE SEQUENCE [LARGE SCALE GENOMIC DNA]</scope>
    <source>
        <strain evidence="11">Snail1</strain>
        <tissue evidence="11">Muscle</tissue>
    </source>
</reference>
<dbReference type="Pfam" id="PF04157">
    <property type="entry name" value="EAP30"/>
    <property type="match status" value="1"/>
</dbReference>
<comment type="subcellular location">
    <subcellularLocation>
        <location evidence="7">Cytoplasm</location>
    </subcellularLocation>
    <subcellularLocation>
        <location evidence="7">Endosome</location>
    </subcellularLocation>
</comment>
<dbReference type="InterPro" id="IPR036388">
    <property type="entry name" value="WH-like_DNA-bd_sf"/>
</dbReference>